<keyword evidence="1" id="KW-0472">Membrane</keyword>
<evidence type="ECO:0000259" key="2">
    <source>
        <dbReference type="Pfam" id="PF20146"/>
    </source>
</evidence>
<dbReference type="OrthoDB" id="6437071at2759"/>
<gene>
    <name evidence="3" type="ORF">X975_02629</name>
</gene>
<keyword evidence="1" id="KW-0812">Transmembrane</keyword>
<name>A0A087UJ39_STEMI</name>
<dbReference type="Pfam" id="PF20146">
    <property type="entry name" value="NRF"/>
    <property type="match status" value="1"/>
</dbReference>
<keyword evidence="1" id="KW-1133">Transmembrane helix</keyword>
<protein>
    <recommendedName>
        <fullName evidence="2">Nose resistant-to-fluoxetine protein N-terminal domain-containing protein</fullName>
    </recommendedName>
</protein>
<dbReference type="Proteomes" id="UP000054359">
    <property type="component" value="Unassembled WGS sequence"/>
</dbReference>
<dbReference type="AlphaFoldDB" id="A0A087UJ39"/>
<evidence type="ECO:0000256" key="1">
    <source>
        <dbReference type="SAM" id="Phobius"/>
    </source>
</evidence>
<dbReference type="InterPro" id="IPR006621">
    <property type="entry name" value="Nose-resist-to-fluoxetine_N"/>
</dbReference>
<feature type="non-terminal residue" evidence="3">
    <location>
        <position position="144"/>
    </location>
</feature>
<keyword evidence="4" id="KW-1185">Reference proteome</keyword>
<evidence type="ECO:0000313" key="3">
    <source>
        <dbReference type="EMBL" id="KFM77378.1"/>
    </source>
</evidence>
<evidence type="ECO:0000313" key="4">
    <source>
        <dbReference type="Proteomes" id="UP000054359"/>
    </source>
</evidence>
<accession>A0A087UJ39</accession>
<proteinExistence type="predicted"/>
<feature type="domain" description="Nose resistant-to-fluoxetine protein N-terminal" evidence="2">
    <location>
        <begin position="3"/>
        <end position="75"/>
    </location>
</feature>
<reference evidence="3 4" key="1">
    <citation type="submission" date="2013-11" db="EMBL/GenBank/DDBJ databases">
        <title>Genome sequencing of Stegodyphus mimosarum.</title>
        <authorList>
            <person name="Bechsgaard J."/>
        </authorList>
    </citation>
    <scope>NUCLEOTIDE SEQUENCE [LARGE SCALE GENOMIC DNA]</scope>
</reference>
<feature type="transmembrane region" description="Helical" evidence="1">
    <location>
        <begin position="105"/>
        <end position="128"/>
    </location>
</feature>
<sequence length="144" mass="16616">MPFTGQYCSINIQPILPQNERHFTIHNAFRKYPKLKQVFQEMNIEEDTMAYYYILKHRLGLCMPSTCSMSDLNNVTETLADHLKMKISVGHCETSEKPSLTKGQIISMCGVFITFGIVILATVTDILIRLKAEHEMDFEDIVRR</sequence>
<organism evidence="3 4">
    <name type="scientific">Stegodyphus mimosarum</name>
    <name type="common">African social velvet spider</name>
    <dbReference type="NCBI Taxonomy" id="407821"/>
    <lineage>
        <taxon>Eukaryota</taxon>
        <taxon>Metazoa</taxon>
        <taxon>Ecdysozoa</taxon>
        <taxon>Arthropoda</taxon>
        <taxon>Chelicerata</taxon>
        <taxon>Arachnida</taxon>
        <taxon>Araneae</taxon>
        <taxon>Araneomorphae</taxon>
        <taxon>Entelegynae</taxon>
        <taxon>Eresoidea</taxon>
        <taxon>Eresidae</taxon>
        <taxon>Stegodyphus</taxon>
    </lineage>
</organism>
<dbReference type="EMBL" id="KK120026">
    <property type="protein sequence ID" value="KFM77378.1"/>
    <property type="molecule type" value="Genomic_DNA"/>
</dbReference>